<dbReference type="PROSITE" id="PS00198">
    <property type="entry name" value="4FE4S_FER_1"/>
    <property type="match status" value="1"/>
</dbReference>
<dbReference type="STRING" id="351160.RCIX476"/>
<evidence type="ECO:0000256" key="1">
    <source>
        <dbReference type="ARBA" id="ARBA00022485"/>
    </source>
</evidence>
<feature type="domain" description="4Fe-4S ferredoxin-type" evidence="5">
    <location>
        <begin position="76"/>
        <end position="105"/>
    </location>
</feature>
<dbReference type="PANTHER" id="PTHR43177:SF3">
    <property type="entry name" value="PROTEIN NRFC HOMOLOG"/>
    <property type="match status" value="1"/>
</dbReference>
<dbReference type="Gene3D" id="3.30.70.20">
    <property type="match status" value="3"/>
</dbReference>
<dbReference type="GO" id="GO:0051539">
    <property type="term" value="F:4 iron, 4 sulfur cluster binding"/>
    <property type="evidence" value="ECO:0007669"/>
    <property type="project" value="UniProtKB-KW"/>
</dbReference>
<dbReference type="InterPro" id="IPR017896">
    <property type="entry name" value="4Fe4S_Fe-S-bd"/>
</dbReference>
<proteinExistence type="predicted"/>
<evidence type="ECO:0000256" key="4">
    <source>
        <dbReference type="ARBA" id="ARBA00023014"/>
    </source>
</evidence>
<dbReference type="InterPro" id="IPR050954">
    <property type="entry name" value="ET_IronSulfur_Cluster-Binding"/>
</dbReference>
<accession>Q0W6T7</accession>
<organism evidence="6 7">
    <name type="scientific">Methanocella arvoryzae (strain DSM 22066 / NBRC 105507 / MRE50)</name>
    <dbReference type="NCBI Taxonomy" id="351160"/>
    <lineage>
        <taxon>Archaea</taxon>
        <taxon>Methanobacteriati</taxon>
        <taxon>Methanobacteriota</taxon>
        <taxon>Stenosarchaea group</taxon>
        <taxon>Methanomicrobia</taxon>
        <taxon>Methanocellales</taxon>
        <taxon>Methanocellaceae</taxon>
        <taxon>Methanocella</taxon>
    </lineage>
</organism>
<dbReference type="Proteomes" id="UP000000663">
    <property type="component" value="Chromosome"/>
</dbReference>
<keyword evidence="1" id="KW-0004">4Fe-4S</keyword>
<evidence type="ECO:0000313" key="7">
    <source>
        <dbReference type="Proteomes" id="UP000000663"/>
    </source>
</evidence>
<keyword evidence="7" id="KW-1185">Reference proteome</keyword>
<keyword evidence="4" id="KW-0411">Iron-sulfur</keyword>
<dbReference type="GO" id="GO:0016491">
    <property type="term" value="F:oxidoreductase activity"/>
    <property type="evidence" value="ECO:0007669"/>
    <property type="project" value="UniProtKB-ARBA"/>
</dbReference>
<keyword evidence="2" id="KW-0479">Metal-binding</keyword>
<dbReference type="GO" id="GO:0046872">
    <property type="term" value="F:metal ion binding"/>
    <property type="evidence" value="ECO:0007669"/>
    <property type="project" value="UniProtKB-KW"/>
</dbReference>
<evidence type="ECO:0000313" key="6">
    <source>
        <dbReference type="EMBL" id="CAJ35906.1"/>
    </source>
</evidence>
<dbReference type="Pfam" id="PF12837">
    <property type="entry name" value="Fer4_6"/>
    <property type="match status" value="1"/>
</dbReference>
<dbReference type="GeneID" id="5145641"/>
<dbReference type="AlphaFoldDB" id="Q0W6T7"/>
<dbReference type="InterPro" id="IPR017900">
    <property type="entry name" value="4Fe4S_Fe_S_CS"/>
</dbReference>
<evidence type="ECO:0000259" key="5">
    <source>
        <dbReference type="PROSITE" id="PS51379"/>
    </source>
</evidence>
<dbReference type="PANTHER" id="PTHR43177">
    <property type="entry name" value="PROTEIN NRFC"/>
    <property type="match status" value="1"/>
</dbReference>
<evidence type="ECO:0000256" key="3">
    <source>
        <dbReference type="ARBA" id="ARBA00023004"/>
    </source>
</evidence>
<dbReference type="SUPFAM" id="SSF54862">
    <property type="entry name" value="4Fe-4S ferredoxins"/>
    <property type="match status" value="1"/>
</dbReference>
<dbReference type="CDD" id="cd10550">
    <property type="entry name" value="DMSOR_beta_like"/>
    <property type="match status" value="1"/>
</dbReference>
<name>Q0W6T7_METAR</name>
<dbReference type="EMBL" id="AM114193">
    <property type="protein sequence ID" value="CAJ35906.1"/>
    <property type="molecule type" value="Genomic_DNA"/>
</dbReference>
<reference evidence="6 7" key="1">
    <citation type="journal article" date="2006" name="Science">
        <title>Genome of rice cluster I archaea -- the key methane producers in the rice rhizosphere.</title>
        <authorList>
            <person name="Erkel C."/>
            <person name="Kube M."/>
            <person name="Reinhardt R."/>
            <person name="Liesack W."/>
        </authorList>
    </citation>
    <scope>NUCLEOTIDE SEQUENCE [LARGE SCALE GENOMIC DNA]</scope>
    <source>
        <strain evidence="7">DSM 22066 / NBRC 105507 / MRE50</strain>
    </source>
</reference>
<dbReference type="eggNOG" id="arCOG01500">
    <property type="taxonomic scope" value="Archaea"/>
</dbReference>
<evidence type="ECO:0000256" key="2">
    <source>
        <dbReference type="ARBA" id="ARBA00022723"/>
    </source>
</evidence>
<dbReference type="Pfam" id="PF13247">
    <property type="entry name" value="Fer4_11"/>
    <property type="match status" value="1"/>
</dbReference>
<dbReference type="OrthoDB" id="2837at2157"/>
<protein>
    <submittedName>
        <fullName evidence="6">4(4Fe-4S) polyferredoxin</fullName>
    </submittedName>
</protein>
<dbReference type="KEGG" id="rci:RCIX476"/>
<dbReference type="PROSITE" id="PS51379">
    <property type="entry name" value="4FE4S_FER_2"/>
    <property type="match status" value="2"/>
</dbReference>
<sequence length="158" mass="17443">MTDIILHDPALCTGCRQCMTACSFKKYRTYNYNLSMCKVLEDPSGGFVRVHCHHCRDPMCVAACPTGACKKNGQTGFVTIDQMLCVGCKSCMYACPISIPHIGRGLKIMVKCDMCQGDPECIKVCSPKAIKMMSREEAAARMAEAIQADQNNKESENR</sequence>
<feature type="domain" description="4Fe-4S ferredoxin-type" evidence="5">
    <location>
        <begin position="3"/>
        <end position="32"/>
    </location>
</feature>
<dbReference type="RefSeq" id="WP_012036597.1">
    <property type="nucleotide sequence ID" value="NC_009464.1"/>
</dbReference>
<keyword evidence="3" id="KW-0408">Iron</keyword>
<gene>
    <name evidence="6" type="primary">fdx4-1</name>
    <name evidence="6" type="ORF">RCIX476</name>
</gene>